<dbReference type="EMBL" id="CACVKT020006253">
    <property type="protein sequence ID" value="CAC5400591.1"/>
    <property type="molecule type" value="Genomic_DNA"/>
</dbReference>
<evidence type="ECO:0000313" key="1">
    <source>
        <dbReference type="EMBL" id="CAC5400591.1"/>
    </source>
</evidence>
<dbReference type="InterPro" id="IPR042655">
    <property type="entry name" value="LRC72"/>
</dbReference>
<gene>
    <name evidence="1" type="ORF">MCOR_34761</name>
</gene>
<dbReference type="AlphaFoldDB" id="A0A6J8CYH5"/>
<dbReference type="PANTHER" id="PTHR46759:SF1">
    <property type="entry name" value="LEUCINE-RICH REPEAT-CONTAINING PROTEIN 72"/>
    <property type="match status" value="1"/>
</dbReference>
<dbReference type="PANTHER" id="PTHR46759">
    <property type="entry name" value="LEUCINE-RICH REPEAT-CONTAINING PROTEIN 72"/>
    <property type="match status" value="1"/>
</dbReference>
<dbReference type="InterPro" id="IPR032675">
    <property type="entry name" value="LRR_dom_sf"/>
</dbReference>
<protein>
    <recommendedName>
        <fullName evidence="3">Leucine-rich repeat-containing protein 72</fullName>
    </recommendedName>
</protein>
<dbReference type="Pfam" id="PF14580">
    <property type="entry name" value="LRR_9"/>
    <property type="match status" value="1"/>
</dbReference>
<reference evidence="1 2" key="1">
    <citation type="submission" date="2020-06" db="EMBL/GenBank/DDBJ databases">
        <authorList>
            <person name="Li R."/>
            <person name="Bekaert M."/>
        </authorList>
    </citation>
    <scope>NUCLEOTIDE SEQUENCE [LARGE SCALE GENOMIC DNA]</scope>
    <source>
        <strain evidence="2">wild</strain>
    </source>
</reference>
<dbReference type="Proteomes" id="UP000507470">
    <property type="component" value="Unassembled WGS sequence"/>
</dbReference>
<accession>A0A6J8CYH5</accession>
<keyword evidence="2" id="KW-1185">Reference proteome</keyword>
<sequence length="276" mass="32380">MAETGLVKNNYKSNQAIKSLLEKCGIKKDKDVEELYLSNQDLSEVVDLTRFKFLKILWLNANKLRSINCLTNNFLLKELHLENNQLTTILGKLRHLTCLEVLMLHNNQLTKLERVAKEFNKMQTLHTLNLFDNPVSQEPGYRLLLIHTVPSLKLLDRQEVGKTETDQARRVYDQEQEKIRETIAFGRRSEGPPELYYPPGLERSRTIDIESKNIGNSYLRDNPPYDNTEEAVNARRLKKSVTVFTTFDWSKIPRYEERRQMDKPFDSPEIITHVYR</sequence>
<organism evidence="1 2">
    <name type="scientific">Mytilus coruscus</name>
    <name type="common">Sea mussel</name>
    <dbReference type="NCBI Taxonomy" id="42192"/>
    <lineage>
        <taxon>Eukaryota</taxon>
        <taxon>Metazoa</taxon>
        <taxon>Spiralia</taxon>
        <taxon>Lophotrochozoa</taxon>
        <taxon>Mollusca</taxon>
        <taxon>Bivalvia</taxon>
        <taxon>Autobranchia</taxon>
        <taxon>Pteriomorphia</taxon>
        <taxon>Mytilida</taxon>
        <taxon>Mytiloidea</taxon>
        <taxon>Mytilidae</taxon>
        <taxon>Mytilinae</taxon>
        <taxon>Mytilus</taxon>
    </lineage>
</organism>
<dbReference type="SUPFAM" id="SSF52075">
    <property type="entry name" value="Outer arm dynein light chain 1"/>
    <property type="match status" value="1"/>
</dbReference>
<dbReference type="Gene3D" id="3.80.10.10">
    <property type="entry name" value="Ribonuclease Inhibitor"/>
    <property type="match status" value="1"/>
</dbReference>
<proteinExistence type="predicted"/>
<evidence type="ECO:0008006" key="3">
    <source>
        <dbReference type="Google" id="ProtNLM"/>
    </source>
</evidence>
<name>A0A6J8CYH5_MYTCO</name>
<evidence type="ECO:0000313" key="2">
    <source>
        <dbReference type="Proteomes" id="UP000507470"/>
    </source>
</evidence>
<dbReference type="OrthoDB" id="10251250at2759"/>